<sequence>MEKQQARKHADVSNGATLPPTAPGGNQSRCSSSSRSSSTGSGSTNCSRTKKNSNPIKKEEKDTEVMTRRSSRNSDTLNPEHEMFMQAFESEYSASFKIDAMLGRKLNKLRTEKASGYALADGYLTLVFLGFYDDKNQMHRNGADSHGIVVPLKTAFVEGDGGDGDGEPMPASVRQCVQVETNLLKVAHTKRKDIAAIQMQLTVGKSNVLVNPREDELLLEAGTSNGDGDDEKPVVSIPTDSFSTSGPPSHMPGPPVSFILRFRVHCTVPADSSSSERYASDDGEEPSAKRQKLHAQSKLYSTELTVFDKLGRCLLTEADYELTIG</sequence>
<feature type="region of interest" description="Disordered" evidence="1">
    <location>
        <begin position="272"/>
        <end position="295"/>
    </location>
</feature>
<reference evidence="3" key="1">
    <citation type="submission" date="2013-03" db="EMBL/GenBank/DDBJ databases">
        <title>The Genome Sequence of Anopheles dirus WRAIR2.</title>
        <authorList>
            <consortium name="The Broad Institute Genomics Platform"/>
            <person name="Neafsey D.E."/>
            <person name="Walton C."/>
            <person name="Walker B."/>
            <person name="Young S.K."/>
            <person name="Zeng Q."/>
            <person name="Gargeya S."/>
            <person name="Fitzgerald M."/>
            <person name="Haas B."/>
            <person name="Abouelleil A."/>
            <person name="Allen A.W."/>
            <person name="Alvarado L."/>
            <person name="Arachchi H.M."/>
            <person name="Berlin A.M."/>
            <person name="Chapman S.B."/>
            <person name="Gainer-Dewar J."/>
            <person name="Goldberg J."/>
            <person name="Griggs A."/>
            <person name="Gujja S."/>
            <person name="Hansen M."/>
            <person name="Howarth C."/>
            <person name="Imamovic A."/>
            <person name="Ireland A."/>
            <person name="Larimer J."/>
            <person name="McCowan C."/>
            <person name="Murphy C."/>
            <person name="Pearson M."/>
            <person name="Poon T.W."/>
            <person name="Priest M."/>
            <person name="Roberts A."/>
            <person name="Saif S."/>
            <person name="Shea T."/>
            <person name="Sisk P."/>
            <person name="Sykes S."/>
            <person name="Wortman J."/>
            <person name="Nusbaum C."/>
            <person name="Birren B."/>
        </authorList>
    </citation>
    <scope>NUCLEOTIDE SEQUENCE [LARGE SCALE GENOMIC DNA]</scope>
    <source>
        <strain evidence="3">WRAIR2</strain>
    </source>
</reference>
<dbReference type="STRING" id="7168.A0A182N2X1"/>
<feature type="region of interest" description="Disordered" evidence="1">
    <location>
        <begin position="1"/>
        <end position="80"/>
    </location>
</feature>
<evidence type="ECO:0000313" key="3">
    <source>
        <dbReference type="Proteomes" id="UP000075884"/>
    </source>
</evidence>
<evidence type="ECO:0000256" key="1">
    <source>
        <dbReference type="SAM" id="MobiDB-lite"/>
    </source>
</evidence>
<dbReference type="Proteomes" id="UP000075884">
    <property type="component" value="Unassembled WGS sequence"/>
</dbReference>
<accession>A0A182N2X1</accession>
<keyword evidence="3" id="KW-1185">Reference proteome</keyword>
<dbReference type="AlphaFoldDB" id="A0A182N2X1"/>
<reference evidence="2" key="2">
    <citation type="submission" date="2020-05" db="UniProtKB">
        <authorList>
            <consortium name="EnsemblMetazoa"/>
        </authorList>
    </citation>
    <scope>IDENTIFICATION</scope>
    <source>
        <strain evidence="2">WRAIR2</strain>
    </source>
</reference>
<dbReference type="VEuPathDB" id="VectorBase:ADIR001983"/>
<evidence type="ECO:0000313" key="2">
    <source>
        <dbReference type="EnsemblMetazoa" id="ADIR001983-PA"/>
    </source>
</evidence>
<protein>
    <submittedName>
        <fullName evidence="2">Uncharacterized protein</fullName>
    </submittedName>
</protein>
<proteinExistence type="predicted"/>
<feature type="compositionally biased region" description="Basic and acidic residues" evidence="1">
    <location>
        <begin position="1"/>
        <end position="11"/>
    </location>
</feature>
<feature type="compositionally biased region" description="Low complexity" evidence="1">
    <location>
        <begin position="28"/>
        <end position="47"/>
    </location>
</feature>
<name>A0A182N2X1_9DIPT</name>
<dbReference type="EnsemblMetazoa" id="ADIR001983-RA">
    <property type="protein sequence ID" value="ADIR001983-PA"/>
    <property type="gene ID" value="ADIR001983"/>
</dbReference>
<organism evidence="2 3">
    <name type="scientific">Anopheles dirus</name>
    <dbReference type="NCBI Taxonomy" id="7168"/>
    <lineage>
        <taxon>Eukaryota</taxon>
        <taxon>Metazoa</taxon>
        <taxon>Ecdysozoa</taxon>
        <taxon>Arthropoda</taxon>
        <taxon>Hexapoda</taxon>
        <taxon>Insecta</taxon>
        <taxon>Pterygota</taxon>
        <taxon>Neoptera</taxon>
        <taxon>Endopterygota</taxon>
        <taxon>Diptera</taxon>
        <taxon>Nematocera</taxon>
        <taxon>Culicoidea</taxon>
        <taxon>Culicidae</taxon>
        <taxon>Anophelinae</taxon>
        <taxon>Anopheles</taxon>
    </lineage>
</organism>
<feature type="compositionally biased region" description="Basic and acidic residues" evidence="1">
    <location>
        <begin position="56"/>
        <end position="67"/>
    </location>
</feature>